<dbReference type="InterPro" id="IPR013783">
    <property type="entry name" value="Ig-like_fold"/>
</dbReference>
<dbReference type="eggNOG" id="ENOG5033YVT">
    <property type="taxonomic scope" value="Bacteria"/>
</dbReference>
<dbReference type="AlphaFoldDB" id="E8R1K8"/>
<keyword evidence="1" id="KW-0812">Transmembrane</keyword>
<dbReference type="HOGENOM" id="CLU_1110243_0_0_0"/>
<dbReference type="InterPro" id="IPR015919">
    <property type="entry name" value="Cadherin-like_sf"/>
</dbReference>
<dbReference type="GO" id="GO:0016020">
    <property type="term" value="C:membrane"/>
    <property type="evidence" value="ECO:0007669"/>
    <property type="project" value="InterPro"/>
</dbReference>
<evidence type="ECO:0000313" key="2">
    <source>
        <dbReference type="EMBL" id="ADV63426.1"/>
    </source>
</evidence>
<feature type="transmembrane region" description="Helical" evidence="1">
    <location>
        <begin position="230"/>
        <end position="249"/>
    </location>
</feature>
<feature type="transmembrane region" description="Helical" evidence="1">
    <location>
        <begin position="21"/>
        <end position="49"/>
    </location>
</feature>
<feature type="transmembrane region" description="Helical" evidence="1">
    <location>
        <begin position="179"/>
        <end position="200"/>
    </location>
</feature>
<proteinExistence type="predicted"/>
<sequence length="250" mass="26781">MRHGRRGRSGGSFEYPSSGEDSFVAVVVTKLTGALLFILILVMGIMALIPRARFESASPPIDAARTVPLAVATRDPLPEAIAGRPYRLTLAHRGGVGGATVWELVGPLPEGLSFDASTATIVGTPTTATETPAPLMLTVADAQESAQAWVSLSVLKAESASVWTKLPPPKRPPAPLTAWLEHGFGFLLIVLITALGWNLLRNLEQWRLSRDDALDLDLDRLATRYRRLRLIVAAFGLTTAAALAGWLMLG</sequence>
<organism evidence="2 3">
    <name type="scientific">Isosphaera pallida (strain ATCC 43644 / DSM 9630 / IS1B)</name>
    <dbReference type="NCBI Taxonomy" id="575540"/>
    <lineage>
        <taxon>Bacteria</taxon>
        <taxon>Pseudomonadati</taxon>
        <taxon>Planctomycetota</taxon>
        <taxon>Planctomycetia</taxon>
        <taxon>Isosphaerales</taxon>
        <taxon>Isosphaeraceae</taxon>
        <taxon>Isosphaera</taxon>
    </lineage>
</organism>
<dbReference type="EMBL" id="CP002353">
    <property type="protein sequence ID" value="ADV63426.1"/>
    <property type="molecule type" value="Genomic_DNA"/>
</dbReference>
<protein>
    <submittedName>
        <fullName evidence="2">Ig family protein</fullName>
    </submittedName>
</protein>
<dbReference type="Gene3D" id="2.60.40.10">
    <property type="entry name" value="Immunoglobulins"/>
    <property type="match status" value="1"/>
</dbReference>
<dbReference type="SUPFAM" id="SSF49313">
    <property type="entry name" value="Cadherin-like"/>
    <property type="match status" value="1"/>
</dbReference>
<dbReference type="RefSeq" id="WP_013565714.1">
    <property type="nucleotide sequence ID" value="NC_014962.1"/>
</dbReference>
<dbReference type="OrthoDB" id="266783at2"/>
<accession>E8R1K8</accession>
<keyword evidence="3" id="KW-1185">Reference proteome</keyword>
<dbReference type="KEGG" id="ipa:Isop_2861"/>
<name>E8R1K8_ISOPI</name>
<dbReference type="InParanoid" id="E8R1K8"/>
<reference evidence="2 3" key="2">
    <citation type="journal article" date="2011" name="Stand. Genomic Sci.">
        <title>Complete genome sequence of Isosphaera pallida type strain (IS1B).</title>
        <authorList>
            <consortium name="US DOE Joint Genome Institute (JGI-PGF)"/>
            <person name="Goker M."/>
            <person name="Cleland D."/>
            <person name="Saunders E."/>
            <person name="Lapidus A."/>
            <person name="Nolan M."/>
            <person name="Lucas S."/>
            <person name="Hammon N."/>
            <person name="Deshpande S."/>
            <person name="Cheng J.F."/>
            <person name="Tapia R."/>
            <person name="Han C."/>
            <person name="Goodwin L."/>
            <person name="Pitluck S."/>
            <person name="Liolios K."/>
            <person name="Pagani I."/>
            <person name="Ivanova N."/>
            <person name="Mavromatis K."/>
            <person name="Pati A."/>
            <person name="Chen A."/>
            <person name="Palaniappan K."/>
            <person name="Land M."/>
            <person name="Hauser L."/>
            <person name="Chang Y.J."/>
            <person name="Jeffries C.D."/>
            <person name="Detter J.C."/>
            <person name="Beck B."/>
            <person name="Woyke T."/>
            <person name="Bristow J."/>
            <person name="Eisen J.A."/>
            <person name="Markowitz V."/>
            <person name="Hugenholtz P."/>
            <person name="Kyrpides N.C."/>
            <person name="Klenk H.P."/>
        </authorList>
    </citation>
    <scope>NUCLEOTIDE SEQUENCE [LARGE SCALE GENOMIC DNA]</scope>
    <source>
        <strain evidence="3">ATCC 43644 / DSM 9630 / IS1B</strain>
    </source>
</reference>
<dbReference type="Proteomes" id="UP000008631">
    <property type="component" value="Chromosome"/>
</dbReference>
<dbReference type="Pfam" id="PF05345">
    <property type="entry name" value="He_PIG"/>
    <property type="match status" value="1"/>
</dbReference>
<gene>
    <name evidence="2" type="ordered locus">Isop_2861</name>
</gene>
<dbReference type="GO" id="GO:0005509">
    <property type="term" value="F:calcium ion binding"/>
    <property type="evidence" value="ECO:0007669"/>
    <property type="project" value="InterPro"/>
</dbReference>
<keyword evidence="1" id="KW-0472">Membrane</keyword>
<keyword evidence="1" id="KW-1133">Transmembrane helix</keyword>
<reference key="1">
    <citation type="submission" date="2010-11" db="EMBL/GenBank/DDBJ databases">
        <title>The complete sequence of chromosome of Isophaera pallida ATCC 43644.</title>
        <authorList>
            <consortium name="US DOE Joint Genome Institute (JGI-PGF)"/>
            <person name="Lucas S."/>
            <person name="Copeland A."/>
            <person name="Lapidus A."/>
            <person name="Bruce D."/>
            <person name="Goodwin L."/>
            <person name="Pitluck S."/>
            <person name="Kyrpides N."/>
            <person name="Mavromatis K."/>
            <person name="Pagani I."/>
            <person name="Ivanova N."/>
            <person name="Saunders E."/>
            <person name="Brettin T."/>
            <person name="Detter J.C."/>
            <person name="Han C."/>
            <person name="Tapia R."/>
            <person name="Land M."/>
            <person name="Hauser L."/>
            <person name="Markowitz V."/>
            <person name="Cheng J.-F."/>
            <person name="Hugenholtz P."/>
            <person name="Woyke T."/>
            <person name="Wu D."/>
            <person name="Eisen J.A."/>
        </authorList>
    </citation>
    <scope>NUCLEOTIDE SEQUENCE</scope>
    <source>
        <strain>ATCC 43644</strain>
    </source>
</reference>
<evidence type="ECO:0000256" key="1">
    <source>
        <dbReference type="SAM" id="Phobius"/>
    </source>
</evidence>
<evidence type="ECO:0000313" key="3">
    <source>
        <dbReference type="Proteomes" id="UP000008631"/>
    </source>
</evidence>